<dbReference type="EMBL" id="JACTUZ010000129">
    <property type="protein sequence ID" value="MBC9179239.1"/>
    <property type="molecule type" value="Genomic_DNA"/>
</dbReference>
<accession>A0ABR7RBN0</accession>
<comment type="caution">
    <text evidence="1">The sequence shown here is derived from an EMBL/GenBank/DDBJ whole genome shotgun (WGS) entry which is preliminary data.</text>
</comment>
<name>A0ABR7RBN0_9PROT</name>
<organism evidence="1 2">
    <name type="scientific">Pseudoroseomonas ludipueritiae</name>
    <dbReference type="NCBI Taxonomy" id="198093"/>
    <lineage>
        <taxon>Bacteria</taxon>
        <taxon>Pseudomonadati</taxon>
        <taxon>Pseudomonadota</taxon>
        <taxon>Alphaproteobacteria</taxon>
        <taxon>Acetobacterales</taxon>
        <taxon>Acetobacteraceae</taxon>
        <taxon>Pseudoroseomonas</taxon>
    </lineage>
</organism>
<keyword evidence="1" id="KW-0456">Lyase</keyword>
<keyword evidence="2" id="KW-1185">Reference proteome</keyword>
<dbReference type="Proteomes" id="UP000603940">
    <property type="component" value="Unassembled WGS sequence"/>
</dbReference>
<gene>
    <name evidence="1" type="ORF">IBL25_20060</name>
</gene>
<evidence type="ECO:0000313" key="1">
    <source>
        <dbReference type="EMBL" id="MBC9179239.1"/>
    </source>
</evidence>
<feature type="non-terminal residue" evidence="1">
    <location>
        <position position="1"/>
    </location>
</feature>
<evidence type="ECO:0000313" key="2">
    <source>
        <dbReference type="Proteomes" id="UP000603940"/>
    </source>
</evidence>
<protein>
    <submittedName>
        <fullName evidence="1">PLP-dependent lyase/thiolase</fullName>
    </submittedName>
</protein>
<reference evidence="1 2" key="1">
    <citation type="journal article" date="2009" name="Int. J. Syst. Evol. Microbiol.">
        <title>Transfer of Teichococcus ludipueritiae and Muricoccus roseus to the genus Roseomonas, as Roseomonas ludipueritiae comb. nov. and Roseomonas rosea comb. nov., respectively, and emended description of the genus Roseomonas.</title>
        <authorList>
            <person name="Sanchez-Porro C."/>
            <person name="Gallego V."/>
            <person name="Busse H.J."/>
            <person name="Kampfer P."/>
            <person name="Ventosa A."/>
        </authorList>
    </citation>
    <scope>NUCLEOTIDE SEQUENCE [LARGE SCALE GENOMIC DNA]</scope>
    <source>
        <strain evidence="1 2">DSM 14915</strain>
    </source>
</reference>
<proteinExistence type="predicted"/>
<dbReference type="GO" id="GO:0016829">
    <property type="term" value="F:lyase activity"/>
    <property type="evidence" value="ECO:0007669"/>
    <property type="project" value="UniProtKB-KW"/>
</dbReference>
<sequence>PAVLRDCGGPATTPSGATGLAALLAAPPLPPESRVLLIVSEAAVAS</sequence>